<dbReference type="Proteomes" id="UP000809910">
    <property type="component" value="Unassembled WGS sequence"/>
</dbReference>
<evidence type="ECO:0000256" key="1">
    <source>
        <dbReference type="ARBA" id="ARBA00004651"/>
    </source>
</evidence>
<dbReference type="InterPro" id="IPR038766">
    <property type="entry name" value="Membrane_comp_ABC_pdt"/>
</dbReference>
<feature type="domain" description="ABC3 transporter permease C-terminal" evidence="7">
    <location>
        <begin position="721"/>
        <end position="822"/>
    </location>
</feature>
<dbReference type="Pfam" id="PF02687">
    <property type="entry name" value="FtsX"/>
    <property type="match status" value="2"/>
</dbReference>
<feature type="transmembrane region" description="Helical" evidence="6">
    <location>
        <begin position="361"/>
        <end position="384"/>
    </location>
</feature>
<evidence type="ECO:0000256" key="5">
    <source>
        <dbReference type="ARBA" id="ARBA00023136"/>
    </source>
</evidence>
<gene>
    <name evidence="8" type="ORF">I5282_00840</name>
</gene>
<feature type="transmembrane region" description="Helical" evidence="6">
    <location>
        <begin position="718"/>
        <end position="742"/>
    </location>
</feature>
<organism evidence="8 9">
    <name type="scientific">Legionella bononiensis</name>
    <dbReference type="NCBI Taxonomy" id="2793102"/>
    <lineage>
        <taxon>Bacteria</taxon>
        <taxon>Pseudomonadati</taxon>
        <taxon>Pseudomonadota</taxon>
        <taxon>Gammaproteobacteria</taxon>
        <taxon>Legionellales</taxon>
        <taxon>Legionellaceae</taxon>
        <taxon>Legionella</taxon>
    </lineage>
</organism>
<comment type="caution">
    <text evidence="8">The sequence shown here is derived from an EMBL/GenBank/DDBJ whole genome shotgun (WGS) entry which is preliminary data.</text>
</comment>
<proteinExistence type="predicted"/>
<protein>
    <submittedName>
        <fullName evidence="8">FtsX-like permease family protein</fullName>
    </submittedName>
</protein>
<sequence length="842" mass="93539">MSATLASGRWGTGMLNVPLFVKSIMREWRSGELTLLFIALVIAVTCVSAMNNFTSMVQNQLEQGAVDMLGADAVLTSNTPIDQAWIHRADELGMTRTDTLTFLSMVECQEQLQLSQIKAITSPYPLRGELKIAFQLNDATGIAQSQPPEPGTVWLNPGLLPLLSTDIGKPITIGAAVFKIGGVIREEPGQIGNWFTLSPRIIMNRIDVEKTQIIQPGSVLTYSVLLNGTQAQLSEMKDFVSPQLKGQQQWRDSRNNILSVTNTITRTLSYLNFGTLMSLVLAGVAISMASLRYCQRHLKQVALLRSFGATQAQIIQLYLSSIACLGLMACIIGAFIGYSLQPLLIQWLGGLLPQTNQQFEIGPFVLSVVTGMLLLFCFSAGTVWQLRKVSAIALFRQHQLIWKNSAYITYGLAILLLGIMAYHYTQSLKLTLIVLGGCLVFIGIAIAGLWIVFRSLTVSKVRLPLNWRFGVSNISRNMEDSVLQVIGIGLALTSILSLMLLKNHLISDWQHKLPAKTENFFVFNVEPEQTPSLSKILEHNGIKAQKFYPVVRGRLTEINHESVNKLFGDEVKNINALQRELNLSWSDELPDDNQISEGTWDVLDPQLSWVSVEKDLAERLKLKLGDTLSFVVSDKKLDVQVSSIRQLDWSSFKPNFYMLVKPGIMNDIPKTMITSFYLPPDKRDVLIQITRSYPNVSLIDVANTINKVQTILTSAANAITFISFFALLTGLIIVILAILSLSSTKQQETYILKILGMRRNSLLWVRSSEAFLLGLYAGFLAVLTAIVFNVYLATSVLDSHFSIPWMLFILVPMGTAFFVVFINVIIQATQYQGRASQSAIQS</sequence>
<feature type="transmembrane region" description="Helical" evidence="6">
    <location>
        <begin position="482"/>
        <end position="501"/>
    </location>
</feature>
<dbReference type="RefSeq" id="WP_203113896.1">
    <property type="nucleotide sequence ID" value="NZ_JADWVM010000018.1"/>
</dbReference>
<evidence type="ECO:0000256" key="4">
    <source>
        <dbReference type="ARBA" id="ARBA00022989"/>
    </source>
</evidence>
<keyword evidence="4 6" id="KW-1133">Transmembrane helix</keyword>
<feature type="transmembrane region" description="Helical" evidence="6">
    <location>
        <begin position="430"/>
        <end position="453"/>
    </location>
</feature>
<keyword evidence="9" id="KW-1185">Reference proteome</keyword>
<evidence type="ECO:0000256" key="2">
    <source>
        <dbReference type="ARBA" id="ARBA00022475"/>
    </source>
</evidence>
<feature type="transmembrane region" description="Helical" evidence="6">
    <location>
        <begin position="270"/>
        <end position="294"/>
    </location>
</feature>
<evidence type="ECO:0000313" key="8">
    <source>
        <dbReference type="EMBL" id="MBL7525113.1"/>
    </source>
</evidence>
<keyword evidence="2" id="KW-1003">Cell membrane</keyword>
<feature type="transmembrane region" description="Helical" evidence="6">
    <location>
        <begin position="763"/>
        <end position="791"/>
    </location>
</feature>
<evidence type="ECO:0000256" key="3">
    <source>
        <dbReference type="ARBA" id="ARBA00022692"/>
    </source>
</evidence>
<accession>A0ABS1W6W6</accession>
<dbReference type="InterPro" id="IPR003838">
    <property type="entry name" value="ABC3_permease_C"/>
</dbReference>
<feature type="transmembrane region" description="Helical" evidence="6">
    <location>
        <begin position="405"/>
        <end position="424"/>
    </location>
</feature>
<dbReference type="PANTHER" id="PTHR30287:SF1">
    <property type="entry name" value="INNER MEMBRANE PROTEIN"/>
    <property type="match status" value="1"/>
</dbReference>
<evidence type="ECO:0000259" key="7">
    <source>
        <dbReference type="Pfam" id="PF02687"/>
    </source>
</evidence>
<dbReference type="PANTHER" id="PTHR30287">
    <property type="entry name" value="MEMBRANE COMPONENT OF PREDICTED ABC SUPERFAMILY METABOLITE UPTAKE TRANSPORTER"/>
    <property type="match status" value="1"/>
</dbReference>
<evidence type="ECO:0000256" key="6">
    <source>
        <dbReference type="SAM" id="Phobius"/>
    </source>
</evidence>
<keyword evidence="5 6" id="KW-0472">Membrane</keyword>
<reference evidence="8 9" key="1">
    <citation type="submission" date="2020-12" db="EMBL/GenBank/DDBJ databases">
        <title>WGS of Legionella: environmental sample.</title>
        <authorList>
            <person name="Cristino S."/>
            <person name="Girolamini L."/>
            <person name="Salaris S."/>
            <person name="Pascale M.R."/>
            <person name="Mazzotta M."/>
            <person name="Orsini M."/>
            <person name="Grottola A."/>
        </authorList>
    </citation>
    <scope>NUCLEOTIDE SEQUENCE [LARGE SCALE GENOMIC DNA]</scope>
    <source>
        <strain evidence="8 9">30cs62</strain>
    </source>
</reference>
<feature type="transmembrane region" description="Helical" evidence="6">
    <location>
        <begin position="315"/>
        <end position="341"/>
    </location>
</feature>
<feature type="domain" description="ABC3 transporter permease C-terminal" evidence="7">
    <location>
        <begin position="274"/>
        <end position="390"/>
    </location>
</feature>
<dbReference type="EMBL" id="JADWVN010000003">
    <property type="protein sequence ID" value="MBL7525113.1"/>
    <property type="molecule type" value="Genomic_DNA"/>
</dbReference>
<evidence type="ECO:0000313" key="9">
    <source>
        <dbReference type="Proteomes" id="UP000809910"/>
    </source>
</evidence>
<name>A0ABS1W6W6_9GAMM</name>
<feature type="transmembrane region" description="Helical" evidence="6">
    <location>
        <begin position="803"/>
        <end position="826"/>
    </location>
</feature>
<keyword evidence="3 6" id="KW-0812">Transmembrane</keyword>
<comment type="subcellular location">
    <subcellularLocation>
        <location evidence="1">Cell membrane</location>
        <topology evidence="1">Multi-pass membrane protein</topology>
    </subcellularLocation>
</comment>